<gene>
    <name evidence="1" type="ORF">I553_6694</name>
</gene>
<organism evidence="1">
    <name type="scientific">Mycobacterium xenopi 4042</name>
    <dbReference type="NCBI Taxonomy" id="1299334"/>
    <lineage>
        <taxon>Bacteria</taxon>
        <taxon>Bacillati</taxon>
        <taxon>Actinomycetota</taxon>
        <taxon>Actinomycetes</taxon>
        <taxon>Mycobacteriales</taxon>
        <taxon>Mycobacteriaceae</taxon>
        <taxon>Mycobacterium</taxon>
    </lineage>
</organism>
<reference evidence="1" key="1">
    <citation type="submission" date="2014-01" db="EMBL/GenBank/DDBJ databases">
        <authorList>
            <person name="Brown-Elliot B."/>
            <person name="Wallace R."/>
            <person name="Lenaerts A."/>
            <person name="Ordway D."/>
            <person name="DeGroote M.A."/>
            <person name="Parker T."/>
            <person name="Sizemore C."/>
            <person name="Tallon L.J."/>
            <person name="Sadzewicz L.K."/>
            <person name="Sengamalay N."/>
            <person name="Fraser C.M."/>
            <person name="Hine E."/>
            <person name="Shefchek K.A."/>
            <person name="Das S.P."/>
            <person name="Tettelin H."/>
        </authorList>
    </citation>
    <scope>NUCLEOTIDE SEQUENCE [LARGE SCALE GENOMIC DNA]</scope>
    <source>
        <strain evidence="1">4042</strain>
    </source>
</reference>
<sequence length="46" mass="4871">MARRLKTWSAIKLAAVAARLGGTPIGRAARVSTGDPKVTMLAMVFE</sequence>
<evidence type="ECO:0000313" key="1">
    <source>
        <dbReference type="EMBL" id="EUA66137.1"/>
    </source>
</evidence>
<comment type="caution">
    <text evidence="1">The sequence shown here is derived from an EMBL/GenBank/DDBJ whole genome shotgun (WGS) entry which is preliminary data.</text>
</comment>
<proteinExistence type="predicted"/>
<dbReference type="AlphaFoldDB" id="X8DBZ4"/>
<protein>
    <submittedName>
        <fullName evidence="1">Uncharacterized protein</fullName>
    </submittedName>
</protein>
<name>X8DBZ4_MYCXE</name>
<dbReference type="EMBL" id="JAOB01000017">
    <property type="protein sequence ID" value="EUA66137.1"/>
    <property type="molecule type" value="Genomic_DNA"/>
</dbReference>
<accession>X8DBZ4</accession>